<protein>
    <recommendedName>
        <fullName evidence="2">Arrestin-like N-terminal domain-containing protein</fullName>
    </recommendedName>
</protein>
<keyword evidence="4" id="KW-1185">Reference proteome</keyword>
<dbReference type="CDD" id="cd22952">
    <property type="entry name" value="ART10-like"/>
    <property type="match status" value="1"/>
</dbReference>
<dbReference type="PANTHER" id="PTHR11188">
    <property type="entry name" value="ARRESTIN DOMAIN CONTAINING PROTEIN"/>
    <property type="match status" value="1"/>
</dbReference>
<feature type="region of interest" description="Disordered" evidence="1">
    <location>
        <begin position="409"/>
        <end position="526"/>
    </location>
</feature>
<dbReference type="AlphaFoldDB" id="A0A5J5EYQ4"/>
<accession>A0A5J5EYQ4</accession>
<comment type="caution">
    <text evidence="3">The sequence shown here is derived from an EMBL/GenBank/DDBJ whole genome shotgun (WGS) entry which is preliminary data.</text>
</comment>
<dbReference type="InterPro" id="IPR014752">
    <property type="entry name" value="Arrestin-like_C"/>
</dbReference>
<dbReference type="GO" id="GO:0070086">
    <property type="term" value="P:ubiquitin-dependent endocytosis"/>
    <property type="evidence" value="ECO:0007669"/>
    <property type="project" value="TreeGrafter"/>
</dbReference>
<dbReference type="GO" id="GO:0005886">
    <property type="term" value="C:plasma membrane"/>
    <property type="evidence" value="ECO:0007669"/>
    <property type="project" value="TreeGrafter"/>
</dbReference>
<dbReference type="PANTHER" id="PTHR11188:SF166">
    <property type="entry name" value="ARRESTIN (OR S-ANTIGEN), N-TERMINAL DOMAIN PROTEIN (AFU_ORTHOLOGUE AFUA_7G02050)"/>
    <property type="match status" value="1"/>
</dbReference>
<dbReference type="SUPFAM" id="SSF81296">
    <property type="entry name" value="E set domains"/>
    <property type="match status" value="1"/>
</dbReference>
<dbReference type="Pfam" id="PF00339">
    <property type="entry name" value="Arrestin_N"/>
    <property type="match status" value="1"/>
</dbReference>
<dbReference type="GO" id="GO:0030674">
    <property type="term" value="F:protein-macromolecule adaptor activity"/>
    <property type="evidence" value="ECO:0007669"/>
    <property type="project" value="TreeGrafter"/>
</dbReference>
<dbReference type="GO" id="GO:0031625">
    <property type="term" value="F:ubiquitin protein ligase binding"/>
    <property type="evidence" value="ECO:0007669"/>
    <property type="project" value="TreeGrafter"/>
</dbReference>
<feature type="domain" description="Arrestin-like N-terminal" evidence="2">
    <location>
        <begin position="3"/>
        <end position="186"/>
    </location>
</feature>
<proteinExistence type="predicted"/>
<evidence type="ECO:0000313" key="3">
    <source>
        <dbReference type="EMBL" id="KAA8908185.1"/>
    </source>
</evidence>
<organism evidence="3 4">
    <name type="scientific">Sphaerosporella brunnea</name>
    <dbReference type="NCBI Taxonomy" id="1250544"/>
    <lineage>
        <taxon>Eukaryota</taxon>
        <taxon>Fungi</taxon>
        <taxon>Dikarya</taxon>
        <taxon>Ascomycota</taxon>
        <taxon>Pezizomycotina</taxon>
        <taxon>Pezizomycetes</taxon>
        <taxon>Pezizales</taxon>
        <taxon>Pyronemataceae</taxon>
        <taxon>Sphaerosporella</taxon>
    </lineage>
</organism>
<feature type="compositionally biased region" description="Polar residues" evidence="1">
    <location>
        <begin position="435"/>
        <end position="451"/>
    </location>
</feature>
<dbReference type="InParanoid" id="A0A5J5EYQ4"/>
<sequence>MSVRIELDNHNGSVFTCLDFISGKVIMNIPSEETISSITVKLEGISRTRLDHPRIEVPGERPRDKRRAEVEIHRLLYVVDTVFPLQAIRESTTSTSGFTLKAGQYEYPFKIRMPINSACTEGVRPNAIAGGLFQRVSFDVSHGTVDFAKDSKVHVKGTLPPSLSGIAEDAAWIRYFLKVTVNRPAFYKANMRHIDPFVFLPIEPPRPPSTSAEAFAKRKHEFIPTKPAKGTMDGLFGAFRKPAAGSQAGQVPIRFAVEARLPSPPILVPNDPLPLRLLVTKLDPFQEVIVMRSLQITLLGTTHISAHELVKDELHSWLLFSVASIHAPFGDENAPPNTLLEVDPSLWRNKCLPDTIAPTFTTCNISRNYQLKLEIGLSRTHDDHIDILPLLFPIQVYSGIQPPRQLLASANQRPPAQPPRPGRKGTAPSALSLPRSGTQRKGSSSTITSPVSDLPPPNLSPRPHSSSDSKNMDLGAGDAAQEIVAPPPTYEDAIADDIAPVDGPRRRYEQEGTYYTPLPEDLREVH</sequence>
<reference evidence="3 4" key="1">
    <citation type="submission" date="2019-09" db="EMBL/GenBank/DDBJ databases">
        <title>Draft genome of the ectomycorrhizal ascomycete Sphaerosporella brunnea.</title>
        <authorList>
            <consortium name="DOE Joint Genome Institute"/>
            <person name="Benucci G.M."/>
            <person name="Marozzi G."/>
            <person name="Antonielli L."/>
            <person name="Sanchez S."/>
            <person name="Marco P."/>
            <person name="Wang X."/>
            <person name="Falini L.B."/>
            <person name="Barry K."/>
            <person name="Haridas S."/>
            <person name="Lipzen A."/>
            <person name="Labutti K."/>
            <person name="Grigoriev I.V."/>
            <person name="Murat C."/>
            <person name="Martin F."/>
            <person name="Albertini E."/>
            <person name="Donnini D."/>
            <person name="Bonito G."/>
        </authorList>
    </citation>
    <scope>NUCLEOTIDE SEQUENCE [LARGE SCALE GENOMIC DNA]</scope>
    <source>
        <strain evidence="3 4">Sb_GMNB300</strain>
    </source>
</reference>
<name>A0A5J5EYQ4_9PEZI</name>
<dbReference type="Gene3D" id="2.60.40.640">
    <property type="match status" value="1"/>
</dbReference>
<evidence type="ECO:0000313" key="4">
    <source>
        <dbReference type="Proteomes" id="UP000326924"/>
    </source>
</evidence>
<dbReference type="Proteomes" id="UP000326924">
    <property type="component" value="Unassembled WGS sequence"/>
</dbReference>
<evidence type="ECO:0000259" key="2">
    <source>
        <dbReference type="Pfam" id="PF00339"/>
    </source>
</evidence>
<gene>
    <name evidence="3" type="ORF">FN846DRAFT_945707</name>
</gene>
<dbReference type="OrthoDB" id="3365616at2759"/>
<evidence type="ECO:0000256" key="1">
    <source>
        <dbReference type="SAM" id="MobiDB-lite"/>
    </source>
</evidence>
<dbReference type="EMBL" id="VXIS01000070">
    <property type="protein sequence ID" value="KAA8908185.1"/>
    <property type="molecule type" value="Genomic_DNA"/>
</dbReference>
<dbReference type="InterPro" id="IPR011021">
    <property type="entry name" value="Arrestin-like_N"/>
</dbReference>
<dbReference type="GO" id="GO:0005829">
    <property type="term" value="C:cytosol"/>
    <property type="evidence" value="ECO:0007669"/>
    <property type="project" value="TreeGrafter"/>
</dbReference>
<dbReference type="InterPro" id="IPR014756">
    <property type="entry name" value="Ig_E-set"/>
</dbReference>
<dbReference type="InterPro" id="IPR050357">
    <property type="entry name" value="Arrestin_domain-protein"/>
</dbReference>